<dbReference type="Gene3D" id="1.25.10.10">
    <property type="entry name" value="Leucine-rich Repeat Variant"/>
    <property type="match status" value="2"/>
</dbReference>
<gene>
    <name evidence="2" type="ORF">ENP94_05565</name>
    <name evidence="3" type="ORF">ENS16_00890</name>
</gene>
<keyword evidence="1" id="KW-0175">Coiled coil</keyword>
<dbReference type="EMBL" id="DSTU01000001">
    <property type="protein sequence ID" value="HFJ53234.1"/>
    <property type="molecule type" value="Genomic_DNA"/>
</dbReference>
<proteinExistence type="predicted"/>
<comment type="caution">
    <text evidence="2">The sequence shown here is derived from an EMBL/GenBank/DDBJ whole genome shotgun (WGS) entry which is preliminary data.</text>
</comment>
<feature type="coiled-coil region" evidence="1">
    <location>
        <begin position="235"/>
        <end position="262"/>
    </location>
</feature>
<dbReference type="PANTHER" id="PTHR12697">
    <property type="entry name" value="PBS LYASE HEAT-LIKE PROTEIN"/>
    <property type="match status" value="1"/>
</dbReference>
<dbReference type="GO" id="GO:0016491">
    <property type="term" value="F:oxidoreductase activity"/>
    <property type="evidence" value="ECO:0007669"/>
    <property type="project" value="TreeGrafter"/>
</dbReference>
<evidence type="ECO:0008006" key="4">
    <source>
        <dbReference type="Google" id="ProtNLM"/>
    </source>
</evidence>
<dbReference type="PANTHER" id="PTHR12697:SF38">
    <property type="entry name" value="PBS LYASE HEAT DOMAIN PROTEIN REPEAT-CONTAINING PROTEIN"/>
    <property type="match status" value="1"/>
</dbReference>
<organism evidence="2">
    <name type="scientific">candidate division WOR-3 bacterium</name>
    <dbReference type="NCBI Taxonomy" id="2052148"/>
    <lineage>
        <taxon>Bacteria</taxon>
        <taxon>Bacteria division WOR-3</taxon>
    </lineage>
</organism>
<name>A0A7C1NCR7_UNCW3</name>
<dbReference type="InterPro" id="IPR011989">
    <property type="entry name" value="ARM-like"/>
</dbReference>
<evidence type="ECO:0000313" key="2">
    <source>
        <dbReference type="EMBL" id="HEA87463.1"/>
    </source>
</evidence>
<dbReference type="Pfam" id="PF13646">
    <property type="entry name" value="HEAT_2"/>
    <property type="match status" value="2"/>
</dbReference>
<reference evidence="2" key="1">
    <citation type="journal article" date="2020" name="mSystems">
        <title>Genome- and Community-Level Interaction Insights into Carbon Utilization and Element Cycling Functions of Hydrothermarchaeota in Hydrothermal Sediment.</title>
        <authorList>
            <person name="Zhou Z."/>
            <person name="Liu Y."/>
            <person name="Xu W."/>
            <person name="Pan J."/>
            <person name="Luo Z.H."/>
            <person name="Li M."/>
        </authorList>
    </citation>
    <scope>NUCLEOTIDE SEQUENCE [LARGE SCALE GENOMIC DNA]</scope>
    <source>
        <strain evidence="2">SpSt-265</strain>
        <strain evidence="3">SpSt-465</strain>
    </source>
</reference>
<dbReference type="AlphaFoldDB" id="A0A7C1NCR7"/>
<accession>A0A7C1NCR7</accession>
<evidence type="ECO:0000256" key="1">
    <source>
        <dbReference type="SAM" id="Coils"/>
    </source>
</evidence>
<dbReference type="SMART" id="SM00567">
    <property type="entry name" value="EZ_HEAT"/>
    <property type="match status" value="5"/>
</dbReference>
<dbReference type="InterPro" id="IPR004155">
    <property type="entry name" value="PBS_lyase_HEAT"/>
</dbReference>
<evidence type="ECO:0000313" key="3">
    <source>
        <dbReference type="EMBL" id="HFJ53234.1"/>
    </source>
</evidence>
<dbReference type="InterPro" id="IPR016024">
    <property type="entry name" value="ARM-type_fold"/>
</dbReference>
<sequence length="580" mass="65071">MKWLFGRRDPKSKVSSLLSIWHLLETVDLNRPELADKLRDFSARLEQELESAKNVVTIRAQSGRVEDVDFIFDILNRLPPPPERLAPLPEDDDFTWEKAETGLGPVARVVNRIRITFQSGIVSEYEKLLAEARRRNAPQSELEGLKSELETEIRQVDLEFRRHLKNLMLLYQLYEHCLDALARAGSPEVEQELIKRLRAAQPQERIFALNALRRRQFQPRTPEQTLDYWLAQAKLLDREVERKQAERELERLIAQTDSFDSLASLLEPRLAEEGMVHLQAQVLERMAEVAPEKALHRFEQLITSTEEPPELKIVAVQTTARLLLPAHLEPAVKLLVTALDDLETEVRVNAAVALGSLPADTPAQIRTAALDRLLFALRDGDLEVRQAAARSITPRTYPDAGSRLAELLTGDTNPNAREYAAHTLGMNFPPAPETTPALIQALSDPDAAVRKAAAEALVAQRNIPTDPRTRLQFFCARQDWGALSGAGKAALECLLPRLRDLRPEIRLEVARLLGRIRASEAVHDLCVALSDSSQEVRKAAARALAEIGDPGAIPALRSAIGREGFREVREEMERAVKKLS</sequence>
<dbReference type="EMBL" id="DSLG01000007">
    <property type="protein sequence ID" value="HEA87463.1"/>
    <property type="molecule type" value="Genomic_DNA"/>
</dbReference>
<protein>
    <recommendedName>
        <fullName evidence="4">HEAT repeat domain-containing protein</fullName>
    </recommendedName>
</protein>
<dbReference type="SUPFAM" id="SSF48371">
    <property type="entry name" value="ARM repeat"/>
    <property type="match status" value="2"/>
</dbReference>